<evidence type="ECO:0000259" key="4">
    <source>
        <dbReference type="SMART" id="SM00967"/>
    </source>
</evidence>
<dbReference type="SMART" id="SM00967">
    <property type="entry name" value="SpoU_sub_bind"/>
    <property type="match status" value="1"/>
</dbReference>
<dbReference type="Proteomes" id="UP000009049">
    <property type="component" value="Chromosome"/>
</dbReference>
<evidence type="ECO:0000313" key="5">
    <source>
        <dbReference type="EMBL" id="EAR14109.1"/>
    </source>
</evidence>
<keyword evidence="6" id="KW-1185">Reference proteome</keyword>
<dbReference type="PANTHER" id="PTHR43191">
    <property type="entry name" value="RRNA METHYLTRANSFERASE 3"/>
    <property type="match status" value="1"/>
</dbReference>
<dbReference type="GO" id="GO:0008173">
    <property type="term" value="F:RNA methyltransferase activity"/>
    <property type="evidence" value="ECO:0007669"/>
    <property type="project" value="InterPro"/>
</dbReference>
<dbReference type="Pfam" id="PF00588">
    <property type="entry name" value="SpoU_methylase"/>
    <property type="match status" value="1"/>
</dbReference>
<keyword evidence="3" id="KW-0808">Transferase</keyword>
<dbReference type="Gene3D" id="3.40.1280.10">
    <property type="match status" value="1"/>
</dbReference>
<dbReference type="STRING" id="313596.RB2501_01745"/>
<gene>
    <name evidence="5" type="ordered locus">RB2501_01745</name>
</gene>
<dbReference type="GO" id="GO:0003723">
    <property type="term" value="F:RNA binding"/>
    <property type="evidence" value="ECO:0007669"/>
    <property type="project" value="InterPro"/>
</dbReference>
<name>A4CQ24_ROBBH</name>
<protein>
    <submittedName>
        <fullName evidence="5">Putative rRNA methylase</fullName>
    </submittedName>
</protein>
<dbReference type="EMBL" id="CP001712">
    <property type="protein sequence ID" value="EAR14109.1"/>
    <property type="molecule type" value="Genomic_DNA"/>
</dbReference>
<proteinExistence type="inferred from homology"/>
<dbReference type="Pfam" id="PF22435">
    <property type="entry name" value="MRM3-like_sub_bind"/>
    <property type="match status" value="1"/>
</dbReference>
<reference evidence="5 6" key="1">
    <citation type="journal article" date="2009" name="J. Bacteriol.">
        <title>Complete genome sequence of Robiginitalea biformata HTCC2501.</title>
        <authorList>
            <person name="Oh H.M."/>
            <person name="Giovannoni S.J."/>
            <person name="Lee K."/>
            <person name="Ferriera S."/>
            <person name="Johnson J."/>
            <person name="Cho J.C."/>
        </authorList>
    </citation>
    <scope>NUCLEOTIDE SEQUENCE [LARGE SCALE GENOMIC DNA]</scope>
    <source>
        <strain evidence="6">ATCC BAA-864 / HTCC2501 / KCTC 12146</strain>
    </source>
</reference>
<dbReference type="Gene3D" id="3.30.1330.30">
    <property type="match status" value="1"/>
</dbReference>
<dbReference type="eggNOG" id="COG0566">
    <property type="taxonomic scope" value="Bacteria"/>
</dbReference>
<dbReference type="InterPro" id="IPR013123">
    <property type="entry name" value="SpoU_subst-bd"/>
</dbReference>
<accession>A4CQ24</accession>
<dbReference type="InterPro" id="IPR051259">
    <property type="entry name" value="rRNA_Methyltransferase"/>
</dbReference>
<dbReference type="InterPro" id="IPR053888">
    <property type="entry name" value="MRM3-like_sub_bind"/>
</dbReference>
<dbReference type="RefSeq" id="WP_015755545.1">
    <property type="nucleotide sequence ID" value="NC_013222.1"/>
</dbReference>
<dbReference type="AlphaFoldDB" id="A4CQ24"/>
<evidence type="ECO:0000313" key="6">
    <source>
        <dbReference type="Proteomes" id="UP000009049"/>
    </source>
</evidence>
<comment type="similarity">
    <text evidence="1">Belongs to the class IV-like SAM-binding methyltransferase superfamily. RNA methyltransferase TrmH family.</text>
</comment>
<organism evidence="5 6">
    <name type="scientific">Robiginitalea biformata (strain ATCC BAA-864 / DSM 15991 / KCTC 12146 / HTCC2501)</name>
    <dbReference type="NCBI Taxonomy" id="313596"/>
    <lineage>
        <taxon>Bacteria</taxon>
        <taxon>Pseudomonadati</taxon>
        <taxon>Bacteroidota</taxon>
        <taxon>Flavobacteriia</taxon>
        <taxon>Flavobacteriales</taxon>
        <taxon>Flavobacteriaceae</taxon>
        <taxon>Robiginitalea</taxon>
    </lineage>
</organism>
<sequence length="273" mass="29691">MDAIKHISSIQNPEIRQLQHWSQKSRDRRKSGVFVLEGYRELGLALQGGYRIRTLYYCPEILGDERRQALSDRAGCSWVSLSPEVYSHLAYRGKTEGVIGLVEAREHRLQDLELEGKNPLILVAQAPEKPGNLGALLRTADAASLDAVIVADLKGDLYNPNVIRSSVGCLFTVPVAQASTEEALSYLKARDIAVYAASLGGSVRYDQADYLGASAIAVGTEATGLTEAWTRQAEACVEIPMAGAIDSMNVSVAAAVLLFEARRQRGFENITNP</sequence>
<evidence type="ECO:0000256" key="1">
    <source>
        <dbReference type="ARBA" id="ARBA00007228"/>
    </source>
</evidence>
<dbReference type="InterPro" id="IPR001537">
    <property type="entry name" value="SpoU_MeTrfase"/>
</dbReference>
<dbReference type="GO" id="GO:0032259">
    <property type="term" value="P:methylation"/>
    <property type="evidence" value="ECO:0007669"/>
    <property type="project" value="UniProtKB-KW"/>
</dbReference>
<dbReference type="InterPro" id="IPR029026">
    <property type="entry name" value="tRNA_m1G_MTases_N"/>
</dbReference>
<feature type="domain" description="RNA 2-O ribose methyltransferase substrate binding" evidence="4">
    <location>
        <begin position="35"/>
        <end position="108"/>
    </location>
</feature>
<dbReference type="SUPFAM" id="SSF55315">
    <property type="entry name" value="L30e-like"/>
    <property type="match status" value="1"/>
</dbReference>
<dbReference type="InterPro" id="IPR029028">
    <property type="entry name" value="Alpha/beta_knot_MTases"/>
</dbReference>
<dbReference type="InterPro" id="IPR029064">
    <property type="entry name" value="Ribosomal_eL30-like_sf"/>
</dbReference>
<dbReference type="GO" id="GO:0006396">
    <property type="term" value="P:RNA processing"/>
    <property type="evidence" value="ECO:0007669"/>
    <property type="project" value="InterPro"/>
</dbReference>
<dbReference type="SUPFAM" id="SSF75217">
    <property type="entry name" value="alpha/beta knot"/>
    <property type="match status" value="1"/>
</dbReference>
<keyword evidence="2 5" id="KW-0489">Methyltransferase</keyword>
<dbReference type="KEGG" id="rbi:RB2501_01745"/>
<dbReference type="HOGENOM" id="CLU_021322_3_2_10"/>
<dbReference type="PANTHER" id="PTHR43191:SF2">
    <property type="entry name" value="RRNA METHYLTRANSFERASE 3, MITOCHONDRIAL"/>
    <property type="match status" value="1"/>
</dbReference>
<dbReference type="OrthoDB" id="9794400at2"/>
<dbReference type="CDD" id="cd18104">
    <property type="entry name" value="SpoU-like_RNA-MTase"/>
    <property type="match status" value="1"/>
</dbReference>
<dbReference type="GO" id="GO:0005737">
    <property type="term" value="C:cytoplasm"/>
    <property type="evidence" value="ECO:0007669"/>
    <property type="project" value="UniProtKB-ARBA"/>
</dbReference>
<evidence type="ECO:0000256" key="3">
    <source>
        <dbReference type="ARBA" id="ARBA00022679"/>
    </source>
</evidence>
<evidence type="ECO:0000256" key="2">
    <source>
        <dbReference type="ARBA" id="ARBA00022603"/>
    </source>
</evidence>